<evidence type="ECO:0000313" key="4">
    <source>
        <dbReference type="Proteomes" id="UP001530400"/>
    </source>
</evidence>
<comment type="caution">
    <text evidence="3">The sequence shown here is derived from an EMBL/GenBank/DDBJ whole genome shotgun (WGS) entry which is preliminary data.</text>
</comment>
<keyword evidence="1" id="KW-1133">Transmembrane helix</keyword>
<evidence type="ECO:0000256" key="2">
    <source>
        <dbReference type="SAM" id="SignalP"/>
    </source>
</evidence>
<keyword evidence="1" id="KW-0812">Transmembrane</keyword>
<sequence>MSKNILLLVAFLTTCLAFVPSPSSHLPVARTFPIYANDIEESSSKTKQSLEDKMKSWEASEDEIKASSLGGVVPKGRGEERSDAFDVGLYILFPIMVIGLGLFAFFPILVQNIDVTSVGPPPTS</sequence>
<dbReference type="AlphaFoldDB" id="A0ABD3PFS0"/>
<gene>
    <name evidence="3" type="ORF">ACHAWO_006095</name>
</gene>
<protein>
    <recommendedName>
        <fullName evidence="5">Transmembrane protein</fullName>
    </recommendedName>
</protein>
<reference evidence="3 4" key="1">
    <citation type="submission" date="2024-10" db="EMBL/GenBank/DDBJ databases">
        <title>Updated reference genomes for cyclostephanoid diatoms.</title>
        <authorList>
            <person name="Roberts W.R."/>
            <person name="Alverson A.J."/>
        </authorList>
    </citation>
    <scope>NUCLEOTIDE SEQUENCE [LARGE SCALE GENOMIC DNA]</scope>
    <source>
        <strain evidence="3 4">AJA010-31</strain>
    </source>
</reference>
<keyword evidence="4" id="KW-1185">Reference proteome</keyword>
<name>A0ABD3PFS0_9STRA</name>
<evidence type="ECO:0008006" key="5">
    <source>
        <dbReference type="Google" id="ProtNLM"/>
    </source>
</evidence>
<dbReference type="EMBL" id="JALLPJ020000647">
    <property type="protein sequence ID" value="KAL3786479.1"/>
    <property type="molecule type" value="Genomic_DNA"/>
</dbReference>
<evidence type="ECO:0000313" key="3">
    <source>
        <dbReference type="EMBL" id="KAL3786479.1"/>
    </source>
</evidence>
<organism evidence="3 4">
    <name type="scientific">Cyclotella atomus</name>
    <dbReference type="NCBI Taxonomy" id="382360"/>
    <lineage>
        <taxon>Eukaryota</taxon>
        <taxon>Sar</taxon>
        <taxon>Stramenopiles</taxon>
        <taxon>Ochrophyta</taxon>
        <taxon>Bacillariophyta</taxon>
        <taxon>Coscinodiscophyceae</taxon>
        <taxon>Thalassiosirophycidae</taxon>
        <taxon>Stephanodiscales</taxon>
        <taxon>Stephanodiscaceae</taxon>
        <taxon>Cyclotella</taxon>
    </lineage>
</organism>
<evidence type="ECO:0000256" key="1">
    <source>
        <dbReference type="SAM" id="Phobius"/>
    </source>
</evidence>
<accession>A0ABD3PFS0</accession>
<feature type="transmembrane region" description="Helical" evidence="1">
    <location>
        <begin position="87"/>
        <end position="110"/>
    </location>
</feature>
<proteinExistence type="predicted"/>
<keyword evidence="2" id="KW-0732">Signal</keyword>
<keyword evidence="1" id="KW-0472">Membrane</keyword>
<feature type="signal peptide" evidence="2">
    <location>
        <begin position="1"/>
        <end position="17"/>
    </location>
</feature>
<feature type="chain" id="PRO_5044768774" description="Transmembrane protein" evidence="2">
    <location>
        <begin position="18"/>
        <end position="124"/>
    </location>
</feature>
<dbReference type="Proteomes" id="UP001530400">
    <property type="component" value="Unassembled WGS sequence"/>
</dbReference>